<keyword evidence="8 9" id="KW-0807">Transducer</keyword>
<proteinExistence type="inferred from homology"/>
<reference evidence="12 13" key="1">
    <citation type="submission" date="2022-05" db="EMBL/GenBank/DDBJ databases">
        <authorList>
            <consortium name="Genoscope - CEA"/>
            <person name="William W."/>
        </authorList>
    </citation>
    <scope>NUCLEOTIDE SEQUENCE [LARGE SCALE GENOMIC DNA]</scope>
</reference>
<dbReference type="PRINTS" id="PR00237">
    <property type="entry name" value="GPCRRHODOPSN"/>
</dbReference>
<dbReference type="CDD" id="cd00637">
    <property type="entry name" value="7tm_classA_rhodopsin-like"/>
    <property type="match status" value="1"/>
</dbReference>
<dbReference type="Pfam" id="PF00001">
    <property type="entry name" value="7tm_1"/>
    <property type="match status" value="1"/>
</dbReference>
<evidence type="ECO:0000256" key="9">
    <source>
        <dbReference type="RuleBase" id="RU000688"/>
    </source>
</evidence>
<evidence type="ECO:0000313" key="13">
    <source>
        <dbReference type="Proteomes" id="UP001159428"/>
    </source>
</evidence>
<dbReference type="Gene3D" id="1.20.1070.10">
    <property type="entry name" value="Rhodopsin 7-helix transmembrane proteins"/>
    <property type="match status" value="1"/>
</dbReference>
<keyword evidence="4 10" id="KW-1133">Transmembrane helix</keyword>
<protein>
    <recommendedName>
        <fullName evidence="11">G-protein coupled receptors family 1 profile domain-containing protein</fullName>
    </recommendedName>
</protein>
<evidence type="ECO:0000259" key="11">
    <source>
        <dbReference type="PROSITE" id="PS50262"/>
    </source>
</evidence>
<dbReference type="PROSITE" id="PS00237">
    <property type="entry name" value="G_PROTEIN_RECEP_F1_1"/>
    <property type="match status" value="1"/>
</dbReference>
<keyword evidence="13" id="KW-1185">Reference proteome</keyword>
<keyword evidence="3 9" id="KW-0812">Transmembrane</keyword>
<evidence type="ECO:0000256" key="8">
    <source>
        <dbReference type="ARBA" id="ARBA00023224"/>
    </source>
</evidence>
<comment type="caution">
    <text evidence="12">The sequence shown here is derived from an EMBL/GenBank/DDBJ whole genome shotgun (WGS) entry which is preliminary data.</text>
</comment>
<evidence type="ECO:0000256" key="2">
    <source>
        <dbReference type="ARBA" id="ARBA00022475"/>
    </source>
</evidence>
<keyword evidence="5 9" id="KW-0297">G-protein coupled receptor</keyword>
<keyword evidence="7 9" id="KW-0675">Receptor</keyword>
<feature type="transmembrane region" description="Helical" evidence="10">
    <location>
        <begin position="32"/>
        <end position="54"/>
    </location>
</feature>
<keyword evidence="6 10" id="KW-0472">Membrane</keyword>
<dbReference type="PANTHER" id="PTHR22752:SF1">
    <property type="entry name" value="G-PROTEIN COUPLED RECEPTOR 176"/>
    <property type="match status" value="1"/>
</dbReference>
<name>A0AAU9VSV7_9CNID</name>
<comment type="similarity">
    <text evidence="9">Belongs to the G-protein coupled receptor 1 family.</text>
</comment>
<feature type="transmembrane region" description="Helical" evidence="10">
    <location>
        <begin position="102"/>
        <end position="123"/>
    </location>
</feature>
<evidence type="ECO:0000256" key="5">
    <source>
        <dbReference type="ARBA" id="ARBA00023040"/>
    </source>
</evidence>
<feature type="transmembrane region" description="Helical" evidence="10">
    <location>
        <begin position="198"/>
        <end position="220"/>
    </location>
</feature>
<evidence type="ECO:0000256" key="6">
    <source>
        <dbReference type="ARBA" id="ARBA00023136"/>
    </source>
</evidence>
<comment type="subcellular location">
    <subcellularLocation>
        <location evidence="1">Cell membrane</location>
        <topology evidence="1">Multi-pass membrane protein</topology>
    </subcellularLocation>
</comment>
<organism evidence="12 13">
    <name type="scientific">Pocillopora meandrina</name>
    <dbReference type="NCBI Taxonomy" id="46732"/>
    <lineage>
        <taxon>Eukaryota</taxon>
        <taxon>Metazoa</taxon>
        <taxon>Cnidaria</taxon>
        <taxon>Anthozoa</taxon>
        <taxon>Hexacorallia</taxon>
        <taxon>Scleractinia</taxon>
        <taxon>Astrocoeniina</taxon>
        <taxon>Pocilloporidae</taxon>
        <taxon>Pocillopora</taxon>
    </lineage>
</organism>
<dbReference type="PANTHER" id="PTHR22752">
    <property type="entry name" value="G PROTEIN-COUPLED RECEPTOR"/>
    <property type="match status" value="1"/>
</dbReference>
<evidence type="ECO:0000313" key="12">
    <source>
        <dbReference type="EMBL" id="CAH3034552.1"/>
    </source>
</evidence>
<evidence type="ECO:0000256" key="10">
    <source>
        <dbReference type="SAM" id="Phobius"/>
    </source>
</evidence>
<dbReference type="SUPFAM" id="SSF81321">
    <property type="entry name" value="Family A G protein-coupled receptor-like"/>
    <property type="match status" value="1"/>
</dbReference>
<gene>
    <name evidence="12" type="ORF">PMEA_00010809</name>
</gene>
<dbReference type="PROSITE" id="PS50262">
    <property type="entry name" value="G_PROTEIN_RECEP_F1_2"/>
    <property type="match status" value="1"/>
</dbReference>
<evidence type="ECO:0000256" key="7">
    <source>
        <dbReference type="ARBA" id="ARBA00023170"/>
    </source>
</evidence>
<feature type="transmembrane region" description="Helical" evidence="10">
    <location>
        <begin position="261"/>
        <end position="283"/>
    </location>
</feature>
<dbReference type="InterPro" id="IPR000276">
    <property type="entry name" value="GPCR_Rhodpsn"/>
</dbReference>
<evidence type="ECO:0000256" key="1">
    <source>
        <dbReference type="ARBA" id="ARBA00004651"/>
    </source>
</evidence>
<evidence type="ECO:0000256" key="3">
    <source>
        <dbReference type="ARBA" id="ARBA00022692"/>
    </source>
</evidence>
<feature type="transmembrane region" description="Helical" evidence="10">
    <location>
        <begin position="66"/>
        <end position="90"/>
    </location>
</feature>
<feature type="domain" description="G-protein coupled receptors family 1 profile" evidence="11">
    <location>
        <begin position="44"/>
        <end position="312"/>
    </location>
</feature>
<feature type="transmembrane region" description="Helical" evidence="10">
    <location>
        <begin position="295"/>
        <end position="314"/>
    </location>
</feature>
<dbReference type="Proteomes" id="UP001159428">
    <property type="component" value="Unassembled WGS sequence"/>
</dbReference>
<dbReference type="GO" id="GO:0005886">
    <property type="term" value="C:plasma membrane"/>
    <property type="evidence" value="ECO:0007669"/>
    <property type="project" value="UniProtKB-SubCell"/>
</dbReference>
<sequence length="403" mass="45879">MANHLHFHNISNRSLLEKEKYLLQEFDIGRCIPSVCLIFFSLLTNSIVVISYSLNHKMRTTTNTMVLNHCLVDILLALSDIAFYLTPAYIPRLTNSYLFCELSVSLDSLLKAASILSMSGIAIDRYINLLRPSRKKMTKKQTVASLIWCWMQSTIAAIPWHANSLKHRSENSLSQLALVCHTLPRLFEAGMPSTALSIFHKTVCVMIPQMCIYYVSCRVFSALRRRRRVKIRDSLLRVTTWPNSANSFVARAQTKSPITAMVLFLLYVLCTAPFVVAIVWTMLPENQVLSSGVAFTVYFFFRLKGSLFPVLYILRNRVVLNSLQKFTCCSNFSRFQSCGISFDKRNSGINFSGWNRVTSKQIATKGFRRREPMRKESSAFYSIKSANVELNFTDLKTATGDSL</sequence>
<dbReference type="InterPro" id="IPR017452">
    <property type="entry name" value="GPCR_Rhodpsn_7TM"/>
</dbReference>
<dbReference type="AlphaFoldDB" id="A0AAU9VSV7"/>
<dbReference type="GO" id="GO:0004930">
    <property type="term" value="F:G protein-coupled receptor activity"/>
    <property type="evidence" value="ECO:0007669"/>
    <property type="project" value="UniProtKB-KW"/>
</dbReference>
<keyword evidence="2" id="KW-1003">Cell membrane</keyword>
<dbReference type="EMBL" id="CALNXJ010000002">
    <property type="protein sequence ID" value="CAH3034552.1"/>
    <property type="molecule type" value="Genomic_DNA"/>
</dbReference>
<accession>A0AAU9VSV7</accession>
<evidence type="ECO:0000256" key="4">
    <source>
        <dbReference type="ARBA" id="ARBA00022989"/>
    </source>
</evidence>
<feature type="transmembrane region" description="Helical" evidence="10">
    <location>
        <begin position="143"/>
        <end position="162"/>
    </location>
</feature>